<dbReference type="CDD" id="cd00093">
    <property type="entry name" value="HTH_XRE"/>
    <property type="match status" value="1"/>
</dbReference>
<dbReference type="SUPFAM" id="SSF52540">
    <property type="entry name" value="P-loop containing nucleoside triphosphate hydrolases"/>
    <property type="match status" value="1"/>
</dbReference>
<dbReference type="Pfam" id="PF23414">
    <property type="entry name" value="Beta-prop_EML_2"/>
    <property type="match status" value="1"/>
</dbReference>
<dbReference type="InterPro" id="IPR015943">
    <property type="entry name" value="WD40/YVTN_repeat-like_dom_sf"/>
</dbReference>
<feature type="repeat" description="WD" evidence="3">
    <location>
        <begin position="815"/>
        <end position="856"/>
    </location>
</feature>
<feature type="repeat" description="WD" evidence="3">
    <location>
        <begin position="650"/>
        <end position="691"/>
    </location>
</feature>
<dbReference type="InterPro" id="IPR019775">
    <property type="entry name" value="WD40_repeat_CS"/>
</dbReference>
<dbReference type="GO" id="GO:0003677">
    <property type="term" value="F:DNA binding"/>
    <property type="evidence" value="ECO:0007669"/>
    <property type="project" value="InterPro"/>
</dbReference>
<dbReference type="GO" id="GO:0005829">
    <property type="term" value="C:cytosol"/>
    <property type="evidence" value="ECO:0007669"/>
    <property type="project" value="UniProtKB-ARBA"/>
</dbReference>
<dbReference type="RefSeq" id="WP_316434012.1">
    <property type="nucleotide sequence ID" value="NZ_CP053586.1"/>
</dbReference>
<dbReference type="PRINTS" id="PR00364">
    <property type="entry name" value="DISEASERSIST"/>
</dbReference>
<dbReference type="Pfam" id="PF00400">
    <property type="entry name" value="WD40"/>
    <property type="match status" value="4"/>
</dbReference>
<dbReference type="PROSITE" id="PS50082">
    <property type="entry name" value="WD_REPEATS_2"/>
    <property type="match status" value="14"/>
</dbReference>
<dbReference type="InterPro" id="IPR016032">
    <property type="entry name" value="Sig_transdc_resp-reg_C-effctor"/>
</dbReference>
<dbReference type="InterPro" id="IPR011990">
    <property type="entry name" value="TPR-like_helical_dom_sf"/>
</dbReference>
<feature type="repeat" description="WD" evidence="3">
    <location>
        <begin position="899"/>
        <end position="940"/>
    </location>
</feature>
<accession>A0AA96WC69</accession>
<dbReference type="SMART" id="SM00320">
    <property type="entry name" value="WD40"/>
    <property type="match status" value="14"/>
</dbReference>
<sequence length="1474" mass="163980">MAQQVQSTKRSRGVILSDYGWERLQMAEQQAHANPSPLTLKQLSERTGLSPNTLTKVRNRKTPVDRQTVAAYFQAFGLDLTPNDYLQSPQDHSPCPPTSSPPTPLPPYPPLSQIDWGEAPDVSVFYGRQQELTSLAEWIGPNQCRLIALLGMGGIGKTALAAKLVQQLVETDSDRRPFEYVIWRSLRNAPPLEVLLAELVPFLSDQADTQPNLRRLVHWLRTHRCLILLDNLETILDQEFVGQFRTGYEQYSELLRTVAESAHQSCVILTSREKPAEVAACEGNAVRTLQLAGSPEAAEEIMQTKRLIGSLEQKQQLSERYGYSPLAVKIVSISIQELFDGDIDAFLQQDTLVFNGIRRVLDQQFGRLSELETFIMYWLAINREWTSVAELQADIIPVISKPRLLEALEHLNGRSLIEKQAGTYTQQPVVMEYFIDRLIEKVTAELFNQEFRLLLTHAWMKTTVKDYIRESQRRLIVKPIAEQLTHAFGSTDALDCHLKKSIETLRQLNFHTSGYGAGNLLNLCCCLGLDLTGYDFSNLTIWHADLQGVNLHQVNFAAANFAKTVFTRSFTDILSVAFSSDGRFLASADSSGKVSIWDTTTFQLLAKLSGHTSCVLSVAWKPGTTILASGSDDGMIRLWDIQTEQCLQILEGNSGCVFSVAWHPQESILASGCSNGYIHLWDSDTGQMLLQPAGHSRTVRAVAWSADGLLASGSDDHTIRIWDSHTGACLKTLQGHQDRVQAVAWSPDGLLASGSDDHTIRIWDRELLECKTLSGHSDTVQALAWNADGTRLVSGSSDQTVRIWQISTSQCIRVLPGHTNQVFSVAWCAAKPLLASSDVNQALKLWNPETGDCLASLQGYINFVMAIACHPDPFILASSSADGTVRVWRTDLQQVTLELKAHNTWATALDWSPDGKQLASGSHDKTIKIWELETGQGLQVLQGDMDWVWALDWHPEATIIASGSADPVVRLWDVNQGICLKRFVGHTNSVRTVAWSPDGTLLASGSADHTIRIWDTQTGDCLAVLQGHQDTVLSLAWSPDGTILASGSADCTIRLWQLPSLTSRGTWQGHRDWVRAVVWSPDGQFLASGSADQTLRLWDVESGECLQQLFAHDSKVLALQWSLDGTVISSSADAAIKFWQILTGQCLKTLRVYRPYENMNIAEVQGLTEAQLSTLKSLGAIELQPVPAIDITAEIEAPTAESNSTELAETASLRPSSSSYPLHPLVSTIPILQIQLLGQFNLTYDDKPVTGFSSERLQTLLAYLVLHRHTPQLRQHLAFLLWPDSSDSQARGNLRKELHTLRQLLPNADTYIQTDAKTMQWRSDAPFTLDVAEFQAAIHTANAVAIAGNFPQAQAASIQALSIYSGDLLPHLHNEWLEIEREQLRQERLQVLDKLVQILEHQQDYQTALRHAQQLLKLEPLREASYQRLMRLYDLSGDRASALQIYHQCMTTLREELGVDPSPLTQELYSGLLT</sequence>
<dbReference type="SMART" id="SM01043">
    <property type="entry name" value="BTAD"/>
    <property type="match status" value="1"/>
</dbReference>
<name>A0AA96WC69_9CYAN</name>
<dbReference type="Pfam" id="PF05729">
    <property type="entry name" value="NACHT"/>
    <property type="match status" value="1"/>
</dbReference>
<feature type="repeat" description="WD" evidence="3">
    <location>
        <begin position="1025"/>
        <end position="1066"/>
    </location>
</feature>
<dbReference type="InterPro" id="IPR036322">
    <property type="entry name" value="WD40_repeat_dom_sf"/>
</dbReference>
<feature type="repeat" description="WD" evidence="3">
    <location>
        <begin position="608"/>
        <end position="649"/>
    </location>
</feature>
<feature type="repeat" description="WD" evidence="3">
    <location>
        <begin position="733"/>
        <end position="764"/>
    </location>
</feature>
<dbReference type="InterPro" id="IPR027417">
    <property type="entry name" value="P-loop_NTPase"/>
</dbReference>
<dbReference type="Pfam" id="PF23389">
    <property type="entry name" value="Beta-prop_WDR19_1st"/>
    <property type="match status" value="1"/>
</dbReference>
<evidence type="ECO:0000256" key="1">
    <source>
        <dbReference type="ARBA" id="ARBA00022574"/>
    </source>
</evidence>
<proteinExistence type="predicted"/>
<feature type="repeat" description="WD" evidence="3">
    <location>
        <begin position="773"/>
        <end position="814"/>
    </location>
</feature>
<dbReference type="PANTHER" id="PTHR19879:SF9">
    <property type="entry name" value="TRANSCRIPTION INITIATION FACTOR TFIID SUBUNIT 5"/>
    <property type="match status" value="1"/>
</dbReference>
<feature type="repeat" description="WD" evidence="3">
    <location>
        <begin position="857"/>
        <end position="888"/>
    </location>
</feature>
<dbReference type="GO" id="GO:0006355">
    <property type="term" value="P:regulation of DNA-templated transcription"/>
    <property type="evidence" value="ECO:0007669"/>
    <property type="project" value="InterPro"/>
</dbReference>
<dbReference type="EMBL" id="CP053586">
    <property type="protein sequence ID" value="WNZ22538.1"/>
    <property type="molecule type" value="Genomic_DNA"/>
</dbReference>
<dbReference type="PRINTS" id="PR00320">
    <property type="entry name" value="GPROTEINBRPT"/>
</dbReference>
<dbReference type="SUPFAM" id="SSF141571">
    <property type="entry name" value="Pentapeptide repeat-like"/>
    <property type="match status" value="1"/>
</dbReference>
<feature type="repeat" description="WD" evidence="3">
    <location>
        <begin position="1067"/>
        <end position="1108"/>
    </location>
</feature>
<feature type="repeat" description="WD" evidence="3">
    <location>
        <begin position="941"/>
        <end position="982"/>
    </location>
</feature>
<dbReference type="PANTHER" id="PTHR19879">
    <property type="entry name" value="TRANSCRIPTION INITIATION FACTOR TFIID"/>
    <property type="match status" value="1"/>
</dbReference>
<feature type="region of interest" description="Disordered" evidence="4">
    <location>
        <begin position="83"/>
        <end position="107"/>
    </location>
</feature>
<dbReference type="InterPro" id="IPR007111">
    <property type="entry name" value="NACHT_NTPase"/>
</dbReference>
<dbReference type="SUPFAM" id="SSF48452">
    <property type="entry name" value="TPR-like"/>
    <property type="match status" value="1"/>
</dbReference>
<keyword evidence="1 3" id="KW-0853">WD repeat</keyword>
<dbReference type="PROSITE" id="PS50943">
    <property type="entry name" value="HTH_CROC1"/>
    <property type="match status" value="1"/>
</dbReference>
<gene>
    <name evidence="6" type="ORF">HJG54_06475</name>
</gene>
<dbReference type="SUPFAM" id="SSF46894">
    <property type="entry name" value="C-terminal effector domain of the bipartite response regulators"/>
    <property type="match status" value="1"/>
</dbReference>
<evidence type="ECO:0000259" key="5">
    <source>
        <dbReference type="PROSITE" id="PS50943"/>
    </source>
</evidence>
<dbReference type="CDD" id="cd00200">
    <property type="entry name" value="WD40"/>
    <property type="match status" value="3"/>
</dbReference>
<dbReference type="Gene3D" id="1.25.40.10">
    <property type="entry name" value="Tetratricopeptide repeat domain"/>
    <property type="match status" value="1"/>
</dbReference>
<feature type="repeat" description="WD" evidence="3">
    <location>
        <begin position="566"/>
        <end position="607"/>
    </location>
</feature>
<dbReference type="PROSITE" id="PS50294">
    <property type="entry name" value="WD_REPEATS_REGION"/>
    <property type="match status" value="12"/>
</dbReference>
<feature type="compositionally biased region" description="Pro residues" evidence="4">
    <location>
        <begin position="94"/>
        <end position="107"/>
    </location>
</feature>
<dbReference type="InterPro" id="IPR020472">
    <property type="entry name" value="WD40_PAC1"/>
</dbReference>
<dbReference type="InterPro" id="IPR057855">
    <property type="entry name" value="Beta-prop_WDR19_1st"/>
</dbReference>
<dbReference type="InterPro" id="IPR036388">
    <property type="entry name" value="WH-like_DNA-bd_sf"/>
</dbReference>
<feature type="domain" description="HTH cro/C1-type" evidence="5">
    <location>
        <begin position="38"/>
        <end position="83"/>
    </location>
</feature>
<evidence type="ECO:0000256" key="3">
    <source>
        <dbReference type="PROSITE-ProRule" id="PRU00221"/>
    </source>
</evidence>
<dbReference type="InterPro" id="IPR055442">
    <property type="entry name" value="Beta-prop_EML-like_2nd"/>
</dbReference>
<dbReference type="PROSITE" id="PS00678">
    <property type="entry name" value="WD_REPEATS_1"/>
    <property type="match status" value="6"/>
</dbReference>
<evidence type="ECO:0000256" key="2">
    <source>
        <dbReference type="ARBA" id="ARBA00022737"/>
    </source>
</evidence>
<feature type="repeat" description="WD" evidence="3">
    <location>
        <begin position="692"/>
        <end position="732"/>
    </location>
</feature>
<keyword evidence="2" id="KW-0677">Repeat</keyword>
<dbReference type="SUPFAM" id="SSF50978">
    <property type="entry name" value="WD40 repeat-like"/>
    <property type="match status" value="3"/>
</dbReference>
<feature type="repeat" description="WD" evidence="3">
    <location>
        <begin position="1109"/>
        <end position="1149"/>
    </location>
</feature>
<dbReference type="Gene3D" id="2.130.10.10">
    <property type="entry name" value="YVTN repeat-like/Quinoprotein amine dehydrogenase"/>
    <property type="match status" value="6"/>
</dbReference>
<dbReference type="Gene3D" id="3.40.50.300">
    <property type="entry name" value="P-loop containing nucleotide triphosphate hydrolases"/>
    <property type="match status" value="1"/>
</dbReference>
<evidence type="ECO:0000256" key="4">
    <source>
        <dbReference type="SAM" id="MobiDB-lite"/>
    </source>
</evidence>
<reference evidence="6" key="1">
    <citation type="submission" date="2020-05" db="EMBL/GenBank/DDBJ databases">
        <authorList>
            <person name="Zhu T."/>
            <person name="Keshari N."/>
            <person name="Lu X."/>
        </authorList>
    </citation>
    <scope>NUCLEOTIDE SEQUENCE</scope>
    <source>
        <strain evidence="6">NK1-12</strain>
    </source>
</reference>
<dbReference type="InterPro" id="IPR001680">
    <property type="entry name" value="WD40_rpt"/>
</dbReference>
<feature type="repeat" description="WD" evidence="3">
    <location>
        <begin position="983"/>
        <end position="1024"/>
    </location>
</feature>
<dbReference type="InterPro" id="IPR001387">
    <property type="entry name" value="Cro/C1-type_HTH"/>
</dbReference>
<dbReference type="Gene3D" id="1.10.10.10">
    <property type="entry name" value="Winged helix-like DNA-binding domain superfamily/Winged helix DNA-binding domain"/>
    <property type="match status" value="1"/>
</dbReference>
<dbReference type="InterPro" id="IPR005158">
    <property type="entry name" value="BTAD"/>
</dbReference>
<evidence type="ECO:0000313" key="6">
    <source>
        <dbReference type="EMBL" id="WNZ22538.1"/>
    </source>
</evidence>
<dbReference type="CDD" id="cd15831">
    <property type="entry name" value="BTAD"/>
    <property type="match status" value="1"/>
</dbReference>
<organism evidence="6">
    <name type="scientific">Leptolyngbya sp. NK1-12</name>
    <dbReference type="NCBI Taxonomy" id="2547451"/>
    <lineage>
        <taxon>Bacteria</taxon>
        <taxon>Bacillati</taxon>
        <taxon>Cyanobacteriota</taxon>
        <taxon>Cyanophyceae</taxon>
        <taxon>Leptolyngbyales</taxon>
        <taxon>Leptolyngbyaceae</taxon>
        <taxon>Leptolyngbya group</taxon>
        <taxon>Leptolyngbya</taxon>
    </lineage>
</organism>
<protein>
    <submittedName>
        <fullName evidence="6">NACHT domain-containing protein</fullName>
    </submittedName>
</protein>
<dbReference type="Pfam" id="PF03704">
    <property type="entry name" value="BTAD"/>
    <property type="match status" value="1"/>
</dbReference>